<feature type="compositionally biased region" description="Basic and acidic residues" evidence="2">
    <location>
        <begin position="8"/>
        <end position="20"/>
    </location>
</feature>
<feature type="region of interest" description="Disordered" evidence="2">
    <location>
        <begin position="1"/>
        <end position="20"/>
    </location>
</feature>
<evidence type="ECO:0000313" key="5">
    <source>
        <dbReference type="Proteomes" id="UP001243298"/>
    </source>
</evidence>
<evidence type="ECO:0000259" key="3">
    <source>
        <dbReference type="PROSITE" id="PS51898"/>
    </source>
</evidence>
<name>A0ABT6IT67_9GAMM</name>
<protein>
    <submittedName>
        <fullName evidence="4">Site-specific integrase</fullName>
    </submittedName>
</protein>
<dbReference type="Pfam" id="PF00589">
    <property type="entry name" value="Phage_integrase"/>
    <property type="match status" value="1"/>
</dbReference>
<dbReference type="InterPro" id="IPR002104">
    <property type="entry name" value="Integrase_catalytic"/>
</dbReference>
<evidence type="ECO:0000256" key="1">
    <source>
        <dbReference type="ARBA" id="ARBA00023172"/>
    </source>
</evidence>
<dbReference type="InterPro" id="IPR011010">
    <property type="entry name" value="DNA_brk_join_enz"/>
</dbReference>
<dbReference type="EMBL" id="PGFT01000001">
    <property type="protein sequence ID" value="MDH4905013.1"/>
    <property type="molecule type" value="Genomic_DNA"/>
</dbReference>
<proteinExistence type="predicted"/>
<keyword evidence="5" id="KW-1185">Reference proteome</keyword>
<comment type="caution">
    <text evidence="4">The sequence shown here is derived from an EMBL/GenBank/DDBJ whole genome shotgun (WGS) entry which is preliminary data.</text>
</comment>
<dbReference type="Proteomes" id="UP001243298">
    <property type="component" value="Unassembled WGS sequence"/>
</dbReference>
<dbReference type="CDD" id="cd00397">
    <property type="entry name" value="DNA_BRE_C"/>
    <property type="match status" value="1"/>
</dbReference>
<dbReference type="RefSeq" id="WP_071001751.1">
    <property type="nucleotide sequence ID" value="NZ_PGFT01000001.1"/>
</dbReference>
<dbReference type="SUPFAM" id="SSF56349">
    <property type="entry name" value="DNA breaking-rejoining enzymes"/>
    <property type="match status" value="1"/>
</dbReference>
<accession>A0ABT6IT67</accession>
<organism evidence="4 5">
    <name type="scientific">Psychrobacter pocilloporae</name>
    <dbReference type="NCBI Taxonomy" id="1775882"/>
    <lineage>
        <taxon>Bacteria</taxon>
        <taxon>Pseudomonadati</taxon>
        <taxon>Pseudomonadota</taxon>
        <taxon>Gammaproteobacteria</taxon>
        <taxon>Moraxellales</taxon>
        <taxon>Moraxellaceae</taxon>
        <taxon>Psychrobacter</taxon>
    </lineage>
</organism>
<dbReference type="InterPro" id="IPR013762">
    <property type="entry name" value="Integrase-like_cat_sf"/>
</dbReference>
<dbReference type="Gene3D" id="1.10.443.10">
    <property type="entry name" value="Intergrase catalytic core"/>
    <property type="match status" value="1"/>
</dbReference>
<evidence type="ECO:0000256" key="2">
    <source>
        <dbReference type="SAM" id="MobiDB-lite"/>
    </source>
</evidence>
<dbReference type="PROSITE" id="PS51898">
    <property type="entry name" value="TYR_RECOMBINASE"/>
    <property type="match status" value="1"/>
</dbReference>
<keyword evidence="1" id="KW-0233">DNA recombination</keyword>
<sequence>MDNAVAHQLREENKSKSHESIKNEAKVLIASYVDDNHIPTGTDLTEYYQTIGSILEVHFDTAHSYHLARQGFLEYIRSYNKAHELSMDEPVVPVIAERDHLTISYDWMVSGAQVSLASQQIIEIWQRKRRFSNNDLIESVLYCSVMYGGLNDIDVLKALYQWLLGERDIYQLQLPATDELPDSGVSSESLALILLSIDDDNYGCSYTQSHTSEDVSATSLQRYVEYIPDDMTLCFLYALKDKKLKKENVKSFETIISDICKKLKLQNKDKSKPHLSQLIKYADYHWRQMKGGDIDTALAIVRQGKIKTTGLTTNKLINYNQEVINSNLQPLTWEELFVASFSESDEKGTNSREYPNFSKNLIKEVQDALKGSKASAITQVELLQQGFTQPNAMRLLGWVRSLLSDSNNRLDTISKYLGCIGRDWLMLTMDENLDEWSGEDFEAVYEEIIQSKIKDGRKQSILNKESDFGEDNLDTDDDLVGCADDVLSQGSLNVLNNVYLKKNKVSYLDKLKDTQKFTYGRLRAFHDYQRAHYNAPFVYFPWGNKRQVVNANMISPRIYHAMKEYLVNSDLGDEQKNLCLVVLSLAYRTGLRIKELIGVKVRDIADIYIDEHGQRIEQPQIWLRPNRYRRLKSSSASRLIPINCLLKKDELKQLIQLYRQQKRLKRRYFFSQGSGDQPLPSVVFSNLMKLIWDRLLGKHDFTFHSFRHTAISQLALVLSKSPLAQVMTDYDNEQCEKVIKGVLGYHKDQGSWFGLASFAGHLTCDTTFEHYIHTAHLLAGEQLSNAYLELPITVLDLITGLDYSVIYRQDKTAYDATTKTVQLNKIRSYFVKKTAVNKTRLFKNIDQPDNNTSQQLLNSNLDDFKESNANSIFIHPKYADVIGFLEQMQELKENSRDQLLPEVAIRHGISLNDSKCLYLRASELFDDDRLLLGRPKGSKNQEVIIRALDRAYQMSIKDPEKLRVFIEIFAHKHNLNNSSIHFGIKETQIEMLQSFMLVGCQLIDASHWQVRAYSEQVVSDVKKDLSLNSSIRVGARESFHGYEVRVVQKKRKHSDKNLATTNHYYASSGVLKYLGYLLMVLTKNKV</sequence>
<reference evidence="4 5" key="1">
    <citation type="submission" date="2017-11" db="EMBL/GenBank/DDBJ databases">
        <title>Whole genome sequencing of Psychrobacter pocilloporae S6-60T(=JCM 31058T=LMG 29157T).</title>
        <authorList>
            <person name="Das S.K."/>
        </authorList>
    </citation>
    <scope>NUCLEOTIDE SEQUENCE [LARGE SCALE GENOMIC DNA]</scope>
    <source>
        <strain evidence="4 5">S6-60</strain>
    </source>
</reference>
<gene>
    <name evidence="4" type="ORF">CUR83_08060</name>
</gene>
<feature type="domain" description="Tyr recombinase" evidence="3">
    <location>
        <begin position="549"/>
        <end position="788"/>
    </location>
</feature>
<evidence type="ECO:0000313" key="4">
    <source>
        <dbReference type="EMBL" id="MDH4905013.1"/>
    </source>
</evidence>